<name>A0A0D5YUC1_9FLAO</name>
<accession>A0A0D5YUC1</accession>
<dbReference type="Proteomes" id="UP000032726">
    <property type="component" value="Chromosome"/>
</dbReference>
<dbReference type="PANTHER" id="PTHR46268:SF6">
    <property type="entry name" value="UNIVERSAL STRESS PROTEIN UP12"/>
    <property type="match status" value="1"/>
</dbReference>
<reference evidence="3 4" key="1">
    <citation type="submission" date="2015-03" db="EMBL/GenBank/DDBJ databases">
        <title>Complete genome sequence of Muricauda lutaonensis CC-HSB-11T, isolated from a coastal hot spring.</title>
        <authorList>
            <person name="Kim K.M."/>
        </authorList>
    </citation>
    <scope>NUCLEOTIDE SEQUENCE [LARGE SCALE GENOMIC DNA]</scope>
    <source>
        <strain evidence="3 4">CC-HSB-11</strain>
    </source>
</reference>
<dbReference type="OrthoDB" id="9788959at2"/>
<feature type="domain" description="UspA" evidence="2">
    <location>
        <begin position="1"/>
        <end position="147"/>
    </location>
</feature>
<gene>
    <name evidence="3" type="ORF">VC82_2343</name>
</gene>
<evidence type="ECO:0000259" key="2">
    <source>
        <dbReference type="Pfam" id="PF00582"/>
    </source>
</evidence>
<dbReference type="PRINTS" id="PR01438">
    <property type="entry name" value="UNVRSLSTRESS"/>
</dbReference>
<dbReference type="PATRIC" id="fig|516051.4.peg.2411"/>
<dbReference type="InterPro" id="IPR006016">
    <property type="entry name" value="UspA"/>
</dbReference>
<dbReference type="SUPFAM" id="SSF52402">
    <property type="entry name" value="Adenine nucleotide alpha hydrolases-like"/>
    <property type="match status" value="2"/>
</dbReference>
<dbReference type="EMBL" id="CP011071">
    <property type="protein sequence ID" value="AKA35932.1"/>
    <property type="molecule type" value="Genomic_DNA"/>
</dbReference>
<dbReference type="AlphaFoldDB" id="A0A0D5YUC1"/>
<dbReference type="KEGG" id="mlt:VC82_2343"/>
<dbReference type="RefSeq" id="WP_045802526.1">
    <property type="nucleotide sequence ID" value="NZ_CP011071.1"/>
</dbReference>
<evidence type="ECO:0000313" key="4">
    <source>
        <dbReference type="Proteomes" id="UP000032726"/>
    </source>
</evidence>
<dbReference type="PANTHER" id="PTHR46268">
    <property type="entry name" value="STRESS RESPONSE PROTEIN NHAX"/>
    <property type="match status" value="1"/>
</dbReference>
<dbReference type="CDD" id="cd00293">
    <property type="entry name" value="USP-like"/>
    <property type="match status" value="1"/>
</dbReference>
<sequence>MKQILLPTDFSEYAWNAIFTALKLFSGETCQFYLLNVYEPHIENLVGLNVSSRAGTVYEAVDKASKKGLQKTIQALTDQNTSAEHQFETLSRPGALEENILEIIAEKDIDLVVMGTKGATGAKRIFLGSNTVKVLKKVAICPVLAVPREHDFKKLETVVFPTEFTHFFKKGSLGFLIELAKTWKSNIAVLHVAQQFMLTKTQERNKKILGNRLAGIGQSFHRETIKSTVANAITDFTEAVGADMIALVRYQHTFLEGLTQEPVVKKVAFSAKVPLLVLPE</sequence>
<dbReference type="InterPro" id="IPR014729">
    <property type="entry name" value="Rossmann-like_a/b/a_fold"/>
</dbReference>
<proteinExistence type="inferred from homology"/>
<dbReference type="Gene3D" id="3.40.50.620">
    <property type="entry name" value="HUPs"/>
    <property type="match status" value="2"/>
</dbReference>
<protein>
    <submittedName>
        <fullName evidence="3">Putative universal stress protein UspA</fullName>
    </submittedName>
</protein>
<dbReference type="HOGENOM" id="CLU_049301_2_4_10"/>
<keyword evidence="4" id="KW-1185">Reference proteome</keyword>
<dbReference type="STRING" id="516051.VC82_2343"/>
<dbReference type="Pfam" id="PF00582">
    <property type="entry name" value="Usp"/>
    <property type="match status" value="1"/>
</dbReference>
<evidence type="ECO:0000256" key="1">
    <source>
        <dbReference type="ARBA" id="ARBA00008791"/>
    </source>
</evidence>
<dbReference type="InterPro" id="IPR006015">
    <property type="entry name" value="Universal_stress_UspA"/>
</dbReference>
<comment type="similarity">
    <text evidence="1">Belongs to the universal stress protein A family.</text>
</comment>
<organism evidence="3 4">
    <name type="scientific">Flagellimonas lutaonensis</name>
    <dbReference type="NCBI Taxonomy" id="516051"/>
    <lineage>
        <taxon>Bacteria</taxon>
        <taxon>Pseudomonadati</taxon>
        <taxon>Bacteroidota</taxon>
        <taxon>Flavobacteriia</taxon>
        <taxon>Flavobacteriales</taxon>
        <taxon>Flavobacteriaceae</taxon>
        <taxon>Flagellimonas</taxon>
    </lineage>
</organism>
<evidence type="ECO:0000313" key="3">
    <source>
        <dbReference type="EMBL" id="AKA35932.1"/>
    </source>
</evidence>